<evidence type="ECO:0000313" key="3">
    <source>
        <dbReference type="Proteomes" id="UP000023623"/>
    </source>
</evidence>
<dbReference type="EMBL" id="KK208857">
    <property type="protein sequence ID" value="EZF73550.1"/>
    <property type="molecule type" value="Genomic_DNA"/>
</dbReference>
<feature type="region of interest" description="Disordered" evidence="1">
    <location>
        <begin position="1"/>
        <end position="26"/>
    </location>
</feature>
<evidence type="ECO:0000256" key="1">
    <source>
        <dbReference type="SAM" id="MobiDB-lite"/>
    </source>
</evidence>
<dbReference type="AlphaFoldDB" id="A0A022XS37"/>
<evidence type="ECO:0000313" key="2">
    <source>
        <dbReference type="EMBL" id="EZF73550.1"/>
    </source>
</evidence>
<feature type="compositionally biased region" description="Basic and acidic residues" evidence="1">
    <location>
        <begin position="1"/>
        <end position="23"/>
    </location>
</feature>
<name>A0A022XS37_TRISD</name>
<dbReference type="Proteomes" id="UP000023623">
    <property type="component" value="Unassembled WGS sequence"/>
</dbReference>
<sequence>MVVSERDELGTGRSVEEADRDTKGSQLAKAEAAAYLTCGEGSFRMRPALRGFGTLYLQHEGNATLFRSLAEAEPHSLNKPVFSGPWQ</sequence>
<keyword evidence="3" id="KW-1185">Reference proteome</keyword>
<protein>
    <submittedName>
        <fullName evidence="2">Uncharacterized protein</fullName>
    </submittedName>
</protein>
<accession>A0A022XS37</accession>
<proteinExistence type="predicted"/>
<gene>
    <name evidence="2" type="ORF">H105_04605</name>
</gene>
<dbReference type="HOGENOM" id="CLU_2484940_0_0_1"/>
<reference evidence="2 3" key="1">
    <citation type="submission" date="2014-02" db="EMBL/GenBank/DDBJ databases">
        <title>The Genome Sequence of Trichophyton rubrum (morphotype soudanense) CBS 452.61.</title>
        <authorList>
            <consortium name="The Broad Institute Genomics Platform"/>
            <person name="Cuomo C.A."/>
            <person name="White T.C."/>
            <person name="Graser Y."/>
            <person name="Martinez-Rossi N."/>
            <person name="Heitman J."/>
            <person name="Young S.K."/>
            <person name="Zeng Q."/>
            <person name="Gargeya S."/>
            <person name="Abouelleil A."/>
            <person name="Alvarado L."/>
            <person name="Chapman S.B."/>
            <person name="Gainer-Dewar J."/>
            <person name="Goldberg J."/>
            <person name="Griggs A."/>
            <person name="Gujja S."/>
            <person name="Hansen M."/>
            <person name="Howarth C."/>
            <person name="Imamovic A."/>
            <person name="Larimer J."/>
            <person name="Martinez D."/>
            <person name="Murphy C."/>
            <person name="Pearson M.D."/>
            <person name="Persinoti G."/>
            <person name="Poon T."/>
            <person name="Priest M."/>
            <person name="Roberts A.D."/>
            <person name="Saif S."/>
            <person name="Shea T.D."/>
            <person name="Sykes S.N."/>
            <person name="Wortman J."/>
            <person name="Nusbaum C."/>
            <person name="Birren B."/>
        </authorList>
    </citation>
    <scope>NUCLEOTIDE SEQUENCE [LARGE SCALE GENOMIC DNA]</scope>
    <source>
        <strain evidence="2 3">CBS 452.61</strain>
    </source>
</reference>
<organism evidence="2 3">
    <name type="scientific">Trichophyton soudanense CBS 452.61</name>
    <dbReference type="NCBI Taxonomy" id="1215331"/>
    <lineage>
        <taxon>Eukaryota</taxon>
        <taxon>Fungi</taxon>
        <taxon>Dikarya</taxon>
        <taxon>Ascomycota</taxon>
        <taxon>Pezizomycotina</taxon>
        <taxon>Eurotiomycetes</taxon>
        <taxon>Eurotiomycetidae</taxon>
        <taxon>Onygenales</taxon>
        <taxon>Arthrodermataceae</taxon>
        <taxon>Trichophyton</taxon>
    </lineage>
</organism>